<reference evidence="3" key="1">
    <citation type="journal article" date="2017" name="Nat. Commun.">
        <title>The North American bullfrog draft genome provides insight into hormonal regulation of long noncoding RNA.</title>
        <authorList>
            <person name="Hammond S.A."/>
            <person name="Warren R.L."/>
            <person name="Vandervalk B.P."/>
            <person name="Kucuk E."/>
            <person name="Khan H."/>
            <person name="Gibb E.A."/>
            <person name="Pandoh P."/>
            <person name="Kirk H."/>
            <person name="Zhao Y."/>
            <person name="Jones M."/>
            <person name="Mungall A.J."/>
            <person name="Coope R."/>
            <person name="Pleasance S."/>
            <person name="Moore R.A."/>
            <person name="Holt R.A."/>
            <person name="Round J.M."/>
            <person name="Ohora S."/>
            <person name="Walle B.V."/>
            <person name="Veldhoen N."/>
            <person name="Helbing C.C."/>
            <person name="Birol I."/>
        </authorList>
    </citation>
    <scope>NUCLEOTIDE SEQUENCE [LARGE SCALE GENOMIC DNA]</scope>
</reference>
<gene>
    <name evidence="2" type="ORF">AB205_0114420</name>
</gene>
<name>A0A2G9RKD2_AQUCT</name>
<feature type="domain" description="Dynein heavy chain tail" evidence="1">
    <location>
        <begin position="109"/>
        <end position="193"/>
    </location>
</feature>
<evidence type="ECO:0000313" key="3">
    <source>
        <dbReference type="Proteomes" id="UP000228934"/>
    </source>
</evidence>
<dbReference type="OrthoDB" id="286107at2759"/>
<accession>A0A2G9RKD2</accession>
<dbReference type="GO" id="GO:0051959">
    <property type="term" value="F:dynein light intermediate chain binding"/>
    <property type="evidence" value="ECO:0007669"/>
    <property type="project" value="InterPro"/>
</dbReference>
<dbReference type="AlphaFoldDB" id="A0A2G9RKD2"/>
<dbReference type="GO" id="GO:0045505">
    <property type="term" value="F:dynein intermediate chain binding"/>
    <property type="evidence" value="ECO:0007669"/>
    <property type="project" value="InterPro"/>
</dbReference>
<organism evidence="2 3">
    <name type="scientific">Aquarana catesbeiana</name>
    <name type="common">American bullfrog</name>
    <name type="synonym">Rana catesbeiana</name>
    <dbReference type="NCBI Taxonomy" id="8400"/>
    <lineage>
        <taxon>Eukaryota</taxon>
        <taxon>Metazoa</taxon>
        <taxon>Chordata</taxon>
        <taxon>Craniata</taxon>
        <taxon>Vertebrata</taxon>
        <taxon>Euteleostomi</taxon>
        <taxon>Amphibia</taxon>
        <taxon>Batrachia</taxon>
        <taxon>Anura</taxon>
        <taxon>Neobatrachia</taxon>
        <taxon>Ranoidea</taxon>
        <taxon>Ranidae</taxon>
        <taxon>Aquarana</taxon>
    </lineage>
</organism>
<dbReference type="PANTHER" id="PTHR46532">
    <property type="entry name" value="MALE FERTILITY FACTOR KL5"/>
    <property type="match status" value="1"/>
</dbReference>
<dbReference type="InterPro" id="IPR026983">
    <property type="entry name" value="DHC"/>
</dbReference>
<dbReference type="GO" id="GO:0007018">
    <property type="term" value="P:microtubule-based movement"/>
    <property type="evidence" value="ECO:0007669"/>
    <property type="project" value="InterPro"/>
</dbReference>
<dbReference type="PANTHER" id="PTHR46532:SF11">
    <property type="entry name" value="DYNEIN AXONEMAL HEAVY CHAIN 12"/>
    <property type="match status" value="1"/>
</dbReference>
<keyword evidence="3" id="KW-1185">Reference proteome</keyword>
<proteinExistence type="predicted"/>
<protein>
    <recommendedName>
        <fullName evidence="1">Dynein heavy chain tail domain-containing protein</fullName>
    </recommendedName>
</protein>
<dbReference type="InterPro" id="IPR013594">
    <property type="entry name" value="Dynein_heavy_tail"/>
</dbReference>
<evidence type="ECO:0000259" key="1">
    <source>
        <dbReference type="Pfam" id="PF08385"/>
    </source>
</evidence>
<feature type="non-terminal residue" evidence="2">
    <location>
        <position position="1"/>
    </location>
</feature>
<dbReference type="Proteomes" id="UP000228934">
    <property type="component" value="Unassembled WGS sequence"/>
</dbReference>
<dbReference type="EMBL" id="KV940377">
    <property type="protein sequence ID" value="PIO28314.1"/>
    <property type="molecule type" value="Genomic_DNA"/>
</dbReference>
<sequence length="198" mass="23037">NVEQLFYFIRKERAPLTPENLEENLQFGSVRGSPTASLLRLMNGIYTPYIFGNTSWPESIRNNFSANFHHFMTSLTDTRYNLQGQTVFYIPIEAMNVEAETAIEDKPLVQRLEITMVHWTRQIKEFLRAKEAVEMGESLGPLEVIEFWREQCTDLSGISKQLDKPGVKHIEHILKMAKSSYVEPFQNMSQQIQVRENH</sequence>
<evidence type="ECO:0000313" key="2">
    <source>
        <dbReference type="EMBL" id="PIO28314.1"/>
    </source>
</evidence>
<dbReference type="Pfam" id="PF08385">
    <property type="entry name" value="DHC_N1"/>
    <property type="match status" value="1"/>
</dbReference>
<dbReference type="GO" id="GO:0005858">
    <property type="term" value="C:axonemal dynein complex"/>
    <property type="evidence" value="ECO:0007669"/>
    <property type="project" value="TreeGrafter"/>
</dbReference>